<evidence type="ECO:0000256" key="3">
    <source>
        <dbReference type="RuleBase" id="RU361235"/>
    </source>
</evidence>
<dbReference type="InterPro" id="IPR019826">
    <property type="entry name" value="Carboxylesterase_B_AS"/>
</dbReference>
<dbReference type="PROSITE" id="PS00122">
    <property type="entry name" value="CARBOXYLESTERASE_B_1"/>
    <property type="match status" value="1"/>
</dbReference>
<evidence type="ECO:0000259" key="4">
    <source>
        <dbReference type="Pfam" id="PF00135"/>
    </source>
</evidence>
<dbReference type="EMBL" id="FOFJ01000002">
    <property type="protein sequence ID" value="SEP69465.1"/>
    <property type="molecule type" value="Genomic_DNA"/>
</dbReference>
<dbReference type="InterPro" id="IPR029058">
    <property type="entry name" value="AB_hydrolase_fold"/>
</dbReference>
<comment type="similarity">
    <text evidence="1 3">Belongs to the type-B carboxylesterase/lipase family.</text>
</comment>
<gene>
    <name evidence="5" type="ORF">SAMN04244573_00303</name>
</gene>
<proteinExistence type="inferred from homology"/>
<evidence type="ECO:0000256" key="1">
    <source>
        <dbReference type="ARBA" id="ARBA00005964"/>
    </source>
</evidence>
<dbReference type="EC" id="3.1.1.-" evidence="3"/>
<keyword evidence="2 3" id="KW-0378">Hydrolase</keyword>
<dbReference type="RefSeq" id="WP_090619011.1">
    <property type="nucleotide sequence ID" value="NZ_FOFJ01000002.1"/>
</dbReference>
<sequence length="552" mass="61357">MNASRRNFNKLLALIPTIPYIWSRDAEAKAYDSDKALLTVPGPTIETTDGKISGYIRNGIHTFKGIPYASSPTGENRFKPAQRLKPRAGSRPSLAYGAVCPQAKRVDWKYENIAFLFDWDEGYQDENCLSLNIWTPSADTYKRPVMVWIHGGYFETGSSHELPSYDGERLSHRGDVVVVSVNHRLGLLGHLNLGDTLGEDYRSSANVGVLDLILALEWIRDNISQFGGNPNNITLFGQSGGGYKISTLMIMPLAKGLFHKAIVQSGSRPNLGTVEDSLFLTEQLLRELSLTKASVRKIQGIPTNALIEAGVSIQKKISDGKSKEYKDRFRWQPVVDEQDIPSHLFDTKALALSSHVPMLVGSTMHEWNPSVGDHSLASIDMAKLHTYLHPRFGERTSTIIDAYKRENPLSTPIELLSLIISPRTHVISHAEAKFHSGKAPVYMYWFGWRPPVFEGKPLAFHGVELPFVFDNASRAASITGGGSEALELAARVSSSWVAFARHGDPNLSGSALSHWERFTPSRGQTMVISNNAWMENDPDRKERYVLEGRQGK</sequence>
<dbReference type="AlphaFoldDB" id="A0A1H8ZYP3"/>
<reference evidence="5 6" key="1">
    <citation type="submission" date="2016-10" db="EMBL/GenBank/DDBJ databases">
        <authorList>
            <person name="de Groot N.N."/>
        </authorList>
    </citation>
    <scope>NUCLEOTIDE SEQUENCE [LARGE SCALE GENOMIC DNA]</scope>
    <source>
        <strain evidence="5 6">DSM 378</strain>
    </source>
</reference>
<dbReference type="Proteomes" id="UP000199267">
    <property type="component" value="Unassembled WGS sequence"/>
</dbReference>
<protein>
    <recommendedName>
        <fullName evidence="3">Carboxylic ester hydrolase</fullName>
        <ecNumber evidence="3">3.1.1.-</ecNumber>
    </recommendedName>
</protein>
<organism evidence="5 6">
    <name type="scientific">Azotobacter beijerinckii</name>
    <dbReference type="NCBI Taxonomy" id="170623"/>
    <lineage>
        <taxon>Bacteria</taxon>
        <taxon>Pseudomonadati</taxon>
        <taxon>Pseudomonadota</taxon>
        <taxon>Gammaproteobacteria</taxon>
        <taxon>Pseudomonadales</taxon>
        <taxon>Pseudomonadaceae</taxon>
        <taxon>Azotobacter</taxon>
    </lineage>
</organism>
<accession>A0A1H8ZYP3</accession>
<dbReference type="Gene3D" id="3.40.50.1820">
    <property type="entry name" value="alpha/beta hydrolase"/>
    <property type="match status" value="1"/>
</dbReference>
<dbReference type="InterPro" id="IPR050309">
    <property type="entry name" value="Type-B_Carboxylest/Lipase"/>
</dbReference>
<feature type="domain" description="Carboxylesterase type B" evidence="4">
    <location>
        <begin position="43"/>
        <end position="537"/>
    </location>
</feature>
<evidence type="ECO:0000313" key="6">
    <source>
        <dbReference type="Proteomes" id="UP000199267"/>
    </source>
</evidence>
<evidence type="ECO:0000313" key="5">
    <source>
        <dbReference type="EMBL" id="SEP69465.1"/>
    </source>
</evidence>
<evidence type="ECO:0000256" key="2">
    <source>
        <dbReference type="ARBA" id="ARBA00022801"/>
    </source>
</evidence>
<name>A0A1H8ZYP3_9GAMM</name>
<dbReference type="Pfam" id="PF00135">
    <property type="entry name" value="COesterase"/>
    <property type="match status" value="1"/>
</dbReference>
<dbReference type="PANTHER" id="PTHR11559">
    <property type="entry name" value="CARBOXYLESTERASE"/>
    <property type="match status" value="1"/>
</dbReference>
<dbReference type="SUPFAM" id="SSF53474">
    <property type="entry name" value="alpha/beta-Hydrolases"/>
    <property type="match status" value="1"/>
</dbReference>
<dbReference type="GO" id="GO:0016787">
    <property type="term" value="F:hydrolase activity"/>
    <property type="evidence" value="ECO:0007669"/>
    <property type="project" value="UniProtKB-KW"/>
</dbReference>
<dbReference type="InterPro" id="IPR002018">
    <property type="entry name" value="CarbesteraseB"/>
</dbReference>